<feature type="transmembrane region" description="Helical" evidence="1">
    <location>
        <begin position="106"/>
        <end position="125"/>
    </location>
</feature>
<keyword evidence="1" id="KW-0812">Transmembrane</keyword>
<dbReference type="RefSeq" id="WP_006526012.1">
    <property type="nucleotide sequence ID" value="NZ_CABJCF010000001.1"/>
</dbReference>
<comment type="caution">
    <text evidence="2">The sequence shown here is derived from an EMBL/GenBank/DDBJ whole genome shotgun (WGS) entry which is preliminary data.</text>
</comment>
<sequence>MEELRKSIILKVLITLVSGILMMVVTSFLMILCNFKILSVNGMIGLVLLVTLPQLWSVLRNYKIPTTAISLGMITVSLVLSLIYGWTVANSVAQYTEPMKMFETILAYILKVHGLAAIVTAFIGYRTKR</sequence>
<feature type="transmembrane region" description="Helical" evidence="1">
    <location>
        <begin position="37"/>
        <end position="56"/>
    </location>
</feature>
<dbReference type="EMBL" id="QRWX01000001">
    <property type="protein sequence ID" value="RGT57865.1"/>
    <property type="molecule type" value="Genomic_DNA"/>
</dbReference>
<feature type="transmembrane region" description="Helical" evidence="1">
    <location>
        <begin position="12"/>
        <end position="31"/>
    </location>
</feature>
<keyword evidence="1" id="KW-0472">Membrane</keyword>
<gene>
    <name evidence="2" type="ORF">DWX20_02090</name>
</gene>
<evidence type="ECO:0000313" key="2">
    <source>
        <dbReference type="EMBL" id="RGT57865.1"/>
    </source>
</evidence>
<organism evidence="2 3">
    <name type="scientific">Solobacterium moorei</name>
    <dbReference type="NCBI Taxonomy" id="102148"/>
    <lineage>
        <taxon>Bacteria</taxon>
        <taxon>Bacillati</taxon>
        <taxon>Bacillota</taxon>
        <taxon>Erysipelotrichia</taxon>
        <taxon>Erysipelotrichales</taxon>
        <taxon>Erysipelotrichaceae</taxon>
        <taxon>Solobacterium</taxon>
    </lineage>
</organism>
<protein>
    <submittedName>
        <fullName evidence="2">Uncharacterized protein</fullName>
    </submittedName>
</protein>
<dbReference type="Proteomes" id="UP000284731">
    <property type="component" value="Unassembled WGS sequence"/>
</dbReference>
<dbReference type="AlphaFoldDB" id="A0A412PI66"/>
<proteinExistence type="predicted"/>
<name>A0A412PI66_9FIRM</name>
<keyword evidence="1" id="KW-1133">Transmembrane helix</keyword>
<reference evidence="2 3" key="1">
    <citation type="submission" date="2018-08" db="EMBL/GenBank/DDBJ databases">
        <title>A genome reference for cultivated species of the human gut microbiota.</title>
        <authorList>
            <person name="Zou Y."/>
            <person name="Xue W."/>
            <person name="Luo G."/>
        </authorList>
    </citation>
    <scope>NUCLEOTIDE SEQUENCE [LARGE SCALE GENOMIC DNA]</scope>
    <source>
        <strain evidence="2 3">AF18-46</strain>
    </source>
</reference>
<evidence type="ECO:0000256" key="1">
    <source>
        <dbReference type="SAM" id="Phobius"/>
    </source>
</evidence>
<accession>A0A412PI66</accession>
<feature type="transmembrane region" description="Helical" evidence="1">
    <location>
        <begin position="68"/>
        <end position="86"/>
    </location>
</feature>
<evidence type="ECO:0000313" key="3">
    <source>
        <dbReference type="Proteomes" id="UP000284731"/>
    </source>
</evidence>